<dbReference type="Pfam" id="PF00440">
    <property type="entry name" value="TetR_N"/>
    <property type="match status" value="1"/>
</dbReference>
<dbReference type="PROSITE" id="PS01081">
    <property type="entry name" value="HTH_TETR_1"/>
    <property type="match status" value="1"/>
</dbReference>
<dbReference type="AlphaFoldDB" id="A0A2N3VIQ3"/>
<evidence type="ECO:0000256" key="1">
    <source>
        <dbReference type="ARBA" id="ARBA00023015"/>
    </source>
</evidence>
<dbReference type="Pfam" id="PF21597">
    <property type="entry name" value="TetR_C_43"/>
    <property type="match status" value="1"/>
</dbReference>
<dbReference type="InterPro" id="IPR023772">
    <property type="entry name" value="DNA-bd_HTH_TetR-type_CS"/>
</dbReference>
<dbReference type="PANTHER" id="PTHR30055:SF234">
    <property type="entry name" value="HTH-TYPE TRANSCRIPTIONAL REGULATOR BETI"/>
    <property type="match status" value="1"/>
</dbReference>
<evidence type="ECO:0000256" key="4">
    <source>
        <dbReference type="PROSITE-ProRule" id="PRU00335"/>
    </source>
</evidence>
<organism evidence="6 7">
    <name type="scientific">Nocardia fluminea</name>
    <dbReference type="NCBI Taxonomy" id="134984"/>
    <lineage>
        <taxon>Bacteria</taxon>
        <taxon>Bacillati</taxon>
        <taxon>Actinomycetota</taxon>
        <taxon>Actinomycetes</taxon>
        <taxon>Mycobacteriales</taxon>
        <taxon>Nocardiaceae</taxon>
        <taxon>Nocardia</taxon>
    </lineage>
</organism>
<dbReference type="GO" id="GO:0003700">
    <property type="term" value="F:DNA-binding transcription factor activity"/>
    <property type="evidence" value="ECO:0007669"/>
    <property type="project" value="TreeGrafter"/>
</dbReference>
<dbReference type="PROSITE" id="PS50977">
    <property type="entry name" value="HTH_TETR_2"/>
    <property type="match status" value="1"/>
</dbReference>
<gene>
    <name evidence="6" type="ORF">ATK86_5951</name>
</gene>
<dbReference type="PRINTS" id="PR00455">
    <property type="entry name" value="HTHTETR"/>
</dbReference>
<dbReference type="PANTHER" id="PTHR30055">
    <property type="entry name" value="HTH-TYPE TRANSCRIPTIONAL REGULATOR RUTR"/>
    <property type="match status" value="1"/>
</dbReference>
<dbReference type="InterPro" id="IPR050109">
    <property type="entry name" value="HTH-type_TetR-like_transc_reg"/>
</dbReference>
<name>A0A2N3VIQ3_9NOCA</name>
<dbReference type="Gene3D" id="1.10.357.10">
    <property type="entry name" value="Tetracycline Repressor, domain 2"/>
    <property type="match status" value="1"/>
</dbReference>
<sequence>MNHPVPERGLRADALRNRQRLIDAAHEMFAEHGLDVTLDDIAHHAGVGVGTMYRRFRDKDELIDAVFEKNFTDMADAAEAAAADPDPWPALVTYFEFACERMAGSRGMTAALERGGHGCDQVGVQSARIEAAVEKLAQRAKDDGSLRPDATFGDFFGLIFTVGALADITRTVDPTAWRRHLALILDGLNNDHRPRRPLPCLRQRLPDQRATISGTVRERSR</sequence>
<dbReference type="InterPro" id="IPR001647">
    <property type="entry name" value="HTH_TetR"/>
</dbReference>
<dbReference type="InterPro" id="IPR049445">
    <property type="entry name" value="TetR_SbtR-like_C"/>
</dbReference>
<comment type="caution">
    <text evidence="6">The sequence shown here is derived from an EMBL/GenBank/DDBJ whole genome shotgun (WGS) entry which is preliminary data.</text>
</comment>
<dbReference type="InterPro" id="IPR009057">
    <property type="entry name" value="Homeodomain-like_sf"/>
</dbReference>
<evidence type="ECO:0000256" key="2">
    <source>
        <dbReference type="ARBA" id="ARBA00023125"/>
    </source>
</evidence>
<keyword evidence="3" id="KW-0804">Transcription</keyword>
<dbReference type="InterPro" id="IPR036271">
    <property type="entry name" value="Tet_transcr_reg_TetR-rel_C_sf"/>
</dbReference>
<proteinExistence type="predicted"/>
<accession>A0A2N3VIQ3</accession>
<keyword evidence="2 4" id="KW-0238">DNA-binding</keyword>
<keyword evidence="1" id="KW-0805">Transcription regulation</keyword>
<evidence type="ECO:0000313" key="6">
    <source>
        <dbReference type="EMBL" id="PKV81484.1"/>
    </source>
</evidence>
<feature type="DNA-binding region" description="H-T-H motif" evidence="4">
    <location>
        <begin position="37"/>
        <end position="56"/>
    </location>
</feature>
<dbReference type="SUPFAM" id="SSF48498">
    <property type="entry name" value="Tetracyclin repressor-like, C-terminal domain"/>
    <property type="match status" value="1"/>
</dbReference>
<dbReference type="SUPFAM" id="SSF46689">
    <property type="entry name" value="Homeodomain-like"/>
    <property type="match status" value="1"/>
</dbReference>
<dbReference type="GO" id="GO:0000976">
    <property type="term" value="F:transcription cis-regulatory region binding"/>
    <property type="evidence" value="ECO:0007669"/>
    <property type="project" value="TreeGrafter"/>
</dbReference>
<evidence type="ECO:0000259" key="5">
    <source>
        <dbReference type="PROSITE" id="PS50977"/>
    </source>
</evidence>
<dbReference type="EMBL" id="PJMW01000002">
    <property type="protein sequence ID" value="PKV81484.1"/>
    <property type="molecule type" value="Genomic_DNA"/>
</dbReference>
<protein>
    <submittedName>
        <fullName evidence="6">TetR family transcriptional regulator</fullName>
    </submittedName>
</protein>
<evidence type="ECO:0000313" key="7">
    <source>
        <dbReference type="Proteomes" id="UP000233766"/>
    </source>
</evidence>
<evidence type="ECO:0000256" key="3">
    <source>
        <dbReference type="ARBA" id="ARBA00023163"/>
    </source>
</evidence>
<dbReference type="Proteomes" id="UP000233766">
    <property type="component" value="Unassembled WGS sequence"/>
</dbReference>
<feature type="domain" description="HTH tetR-type" evidence="5">
    <location>
        <begin position="15"/>
        <end position="74"/>
    </location>
</feature>
<keyword evidence="7" id="KW-1185">Reference proteome</keyword>
<reference evidence="6 7" key="1">
    <citation type="submission" date="2017-12" db="EMBL/GenBank/DDBJ databases">
        <title>Sequencing the genomes of 1000 Actinobacteria strains.</title>
        <authorList>
            <person name="Klenk H.-P."/>
        </authorList>
    </citation>
    <scope>NUCLEOTIDE SEQUENCE [LARGE SCALE GENOMIC DNA]</scope>
    <source>
        <strain evidence="6 7">DSM 44489</strain>
    </source>
</reference>